<evidence type="ECO:0000313" key="8">
    <source>
        <dbReference type="EMBL" id="OCK77326.1"/>
    </source>
</evidence>
<dbReference type="Proteomes" id="UP000250266">
    <property type="component" value="Unassembled WGS sequence"/>
</dbReference>
<dbReference type="PANTHER" id="PTHR42801:SF21">
    <property type="entry name" value="BCPB PROTEIN"/>
    <property type="match status" value="1"/>
</dbReference>
<dbReference type="InterPro" id="IPR013766">
    <property type="entry name" value="Thioredoxin_domain"/>
</dbReference>
<evidence type="ECO:0000256" key="6">
    <source>
        <dbReference type="ARBA" id="ARBA00023284"/>
    </source>
</evidence>
<evidence type="ECO:0000256" key="2">
    <source>
        <dbReference type="ARBA" id="ARBA00022559"/>
    </source>
</evidence>
<dbReference type="PANTHER" id="PTHR42801">
    <property type="entry name" value="THIOREDOXIN-DEPENDENT PEROXIDE REDUCTASE"/>
    <property type="match status" value="1"/>
</dbReference>
<dbReference type="Pfam" id="PF08534">
    <property type="entry name" value="Redoxin"/>
    <property type="match status" value="1"/>
</dbReference>
<feature type="domain" description="Thioredoxin" evidence="7">
    <location>
        <begin position="21"/>
        <end position="186"/>
    </location>
</feature>
<keyword evidence="9" id="KW-1185">Reference proteome</keyword>
<organism evidence="8 9">
    <name type="scientific">Lepidopterella palustris CBS 459.81</name>
    <dbReference type="NCBI Taxonomy" id="1314670"/>
    <lineage>
        <taxon>Eukaryota</taxon>
        <taxon>Fungi</taxon>
        <taxon>Dikarya</taxon>
        <taxon>Ascomycota</taxon>
        <taxon>Pezizomycotina</taxon>
        <taxon>Dothideomycetes</taxon>
        <taxon>Pleosporomycetidae</taxon>
        <taxon>Mytilinidiales</taxon>
        <taxon>Argynnaceae</taxon>
        <taxon>Lepidopterella</taxon>
    </lineage>
</organism>
<dbReference type="InterPro" id="IPR036249">
    <property type="entry name" value="Thioredoxin-like_sf"/>
</dbReference>
<keyword evidence="4" id="KW-0560">Oxidoreductase</keyword>
<protein>
    <recommendedName>
        <fullName evidence="7">Thioredoxin domain-containing protein</fullName>
    </recommendedName>
</protein>
<comment type="similarity">
    <text evidence="1">Belongs to the peroxiredoxin family. Prx5 subfamily.</text>
</comment>
<dbReference type="OrthoDB" id="338622at2759"/>
<keyword evidence="2" id="KW-0575">Peroxidase</keyword>
<evidence type="ECO:0000256" key="5">
    <source>
        <dbReference type="ARBA" id="ARBA00023157"/>
    </source>
</evidence>
<dbReference type="GO" id="GO:0045454">
    <property type="term" value="P:cell redox homeostasis"/>
    <property type="evidence" value="ECO:0007669"/>
    <property type="project" value="TreeGrafter"/>
</dbReference>
<keyword evidence="3" id="KW-0049">Antioxidant</keyword>
<dbReference type="GO" id="GO:0005737">
    <property type="term" value="C:cytoplasm"/>
    <property type="evidence" value="ECO:0007669"/>
    <property type="project" value="TreeGrafter"/>
</dbReference>
<dbReference type="PROSITE" id="PS51352">
    <property type="entry name" value="THIOREDOXIN_2"/>
    <property type="match status" value="1"/>
</dbReference>
<dbReference type="InterPro" id="IPR050924">
    <property type="entry name" value="Peroxiredoxin_BCP/PrxQ"/>
</dbReference>
<gene>
    <name evidence="8" type="ORF">K432DRAFT_358807</name>
</gene>
<evidence type="ECO:0000313" key="9">
    <source>
        <dbReference type="Proteomes" id="UP000250266"/>
    </source>
</evidence>
<dbReference type="InterPro" id="IPR013740">
    <property type="entry name" value="Redoxin"/>
</dbReference>
<proteinExistence type="inferred from homology"/>
<evidence type="ECO:0000256" key="3">
    <source>
        <dbReference type="ARBA" id="ARBA00022862"/>
    </source>
</evidence>
<accession>A0A8E2E4M0</accession>
<dbReference type="Gene3D" id="3.40.30.10">
    <property type="entry name" value="Glutaredoxin"/>
    <property type="match status" value="1"/>
</dbReference>
<dbReference type="GO" id="GO:0034599">
    <property type="term" value="P:cellular response to oxidative stress"/>
    <property type="evidence" value="ECO:0007669"/>
    <property type="project" value="TreeGrafter"/>
</dbReference>
<dbReference type="AlphaFoldDB" id="A0A8E2E4M0"/>
<dbReference type="SUPFAM" id="SSF52833">
    <property type="entry name" value="Thioredoxin-like"/>
    <property type="match status" value="1"/>
</dbReference>
<dbReference type="CDD" id="cd03017">
    <property type="entry name" value="PRX_BCP"/>
    <property type="match status" value="1"/>
</dbReference>
<keyword evidence="5" id="KW-1015">Disulfide bond</keyword>
<reference evidence="8 9" key="1">
    <citation type="journal article" date="2016" name="Nat. Commun.">
        <title>Ectomycorrhizal ecology is imprinted in the genome of the dominant symbiotic fungus Cenococcum geophilum.</title>
        <authorList>
            <consortium name="DOE Joint Genome Institute"/>
            <person name="Peter M."/>
            <person name="Kohler A."/>
            <person name="Ohm R.A."/>
            <person name="Kuo A."/>
            <person name="Krutzmann J."/>
            <person name="Morin E."/>
            <person name="Arend M."/>
            <person name="Barry K.W."/>
            <person name="Binder M."/>
            <person name="Choi C."/>
            <person name="Clum A."/>
            <person name="Copeland A."/>
            <person name="Grisel N."/>
            <person name="Haridas S."/>
            <person name="Kipfer T."/>
            <person name="LaButti K."/>
            <person name="Lindquist E."/>
            <person name="Lipzen A."/>
            <person name="Maire R."/>
            <person name="Meier B."/>
            <person name="Mihaltcheva S."/>
            <person name="Molinier V."/>
            <person name="Murat C."/>
            <person name="Poggeler S."/>
            <person name="Quandt C.A."/>
            <person name="Sperisen C."/>
            <person name="Tritt A."/>
            <person name="Tisserant E."/>
            <person name="Crous P.W."/>
            <person name="Henrissat B."/>
            <person name="Nehls U."/>
            <person name="Egli S."/>
            <person name="Spatafora J.W."/>
            <person name="Grigoriev I.V."/>
            <person name="Martin F.M."/>
        </authorList>
    </citation>
    <scope>NUCLEOTIDE SEQUENCE [LARGE SCALE GENOMIC DNA]</scope>
    <source>
        <strain evidence="8 9">CBS 459.81</strain>
    </source>
</reference>
<evidence type="ECO:0000256" key="1">
    <source>
        <dbReference type="ARBA" id="ARBA00010505"/>
    </source>
</evidence>
<dbReference type="EMBL" id="KV745136">
    <property type="protein sequence ID" value="OCK77326.1"/>
    <property type="molecule type" value="Genomic_DNA"/>
</dbReference>
<name>A0A8E2E4M0_9PEZI</name>
<evidence type="ECO:0000259" key="7">
    <source>
        <dbReference type="PROSITE" id="PS51352"/>
    </source>
</evidence>
<evidence type="ECO:0000256" key="4">
    <source>
        <dbReference type="ARBA" id="ARBA00023002"/>
    </source>
</evidence>
<sequence length="188" mass="20890">MAHTTFPSDLPIPQDDGACSHLSNSKVPSLALPSTSGNTIDLSSLPGLTILFCYPRTGAPNENIPDSWNAIPGARGCTPQACAFRDETERLRKLGVSHLYGLSTQDTGYQLEAKGRLHLLYDILSDERLEFVNALRLPTFEWQNRQLVKRLAIAIDSGTIVKVWYPVFPPDKNAEDVVKWLENERQGL</sequence>
<keyword evidence="6" id="KW-0676">Redox-active center</keyword>
<dbReference type="GO" id="GO:0008379">
    <property type="term" value="F:thioredoxin peroxidase activity"/>
    <property type="evidence" value="ECO:0007669"/>
    <property type="project" value="TreeGrafter"/>
</dbReference>